<protein>
    <recommendedName>
        <fullName evidence="2">H-type lectin domain-containing protein</fullName>
    </recommendedName>
</protein>
<keyword evidence="4" id="KW-1185">Reference proteome</keyword>
<dbReference type="GO" id="GO:0046871">
    <property type="term" value="F:N-acetylgalactosamine binding"/>
    <property type="evidence" value="ECO:0007669"/>
    <property type="project" value="TreeGrafter"/>
</dbReference>
<feature type="region of interest" description="Disordered" evidence="1">
    <location>
        <begin position="1"/>
        <end position="26"/>
    </location>
</feature>
<evidence type="ECO:0000313" key="3">
    <source>
        <dbReference type="EMBL" id="PON20014.1"/>
    </source>
</evidence>
<dbReference type="Pfam" id="PF09458">
    <property type="entry name" value="H_lectin"/>
    <property type="match status" value="3"/>
</dbReference>
<accession>A0A2P4Z6V5</accession>
<feature type="domain" description="H-type lectin" evidence="2">
    <location>
        <begin position="49"/>
        <end position="112"/>
    </location>
</feature>
<evidence type="ECO:0000259" key="2">
    <source>
        <dbReference type="Pfam" id="PF09458"/>
    </source>
</evidence>
<organism evidence="3 4">
    <name type="scientific">Trichoderma gamsii</name>
    <dbReference type="NCBI Taxonomy" id="398673"/>
    <lineage>
        <taxon>Eukaryota</taxon>
        <taxon>Fungi</taxon>
        <taxon>Dikarya</taxon>
        <taxon>Ascomycota</taxon>
        <taxon>Pezizomycotina</taxon>
        <taxon>Sordariomycetes</taxon>
        <taxon>Hypocreomycetidae</taxon>
        <taxon>Hypocreales</taxon>
        <taxon>Hypocreaceae</taxon>
        <taxon>Trichoderma</taxon>
    </lineage>
</organism>
<dbReference type="AlphaFoldDB" id="A0A2P4Z6V5"/>
<reference evidence="3 4" key="1">
    <citation type="journal article" date="2016" name="Genome Announc.">
        <title>Draft Whole-Genome Sequence of Trichoderma gamsii T6085, a Promising Biocontrol Agent of Fusarium Head Blight on Wheat.</title>
        <authorList>
            <person name="Baroncelli R."/>
            <person name="Zapparata A."/>
            <person name="Piaggeschi G."/>
            <person name="Sarrocco S."/>
            <person name="Vannacci G."/>
        </authorList>
    </citation>
    <scope>NUCLEOTIDE SEQUENCE [LARGE SCALE GENOMIC DNA]</scope>
    <source>
        <strain evidence="3 4">T6085</strain>
    </source>
</reference>
<dbReference type="GO" id="GO:0098636">
    <property type="term" value="C:protein complex involved in cell adhesion"/>
    <property type="evidence" value="ECO:0007669"/>
    <property type="project" value="TreeGrafter"/>
</dbReference>
<proteinExistence type="predicted"/>
<dbReference type="Gene3D" id="2.60.40.2080">
    <property type="match status" value="3"/>
</dbReference>
<dbReference type="GeneID" id="29991163"/>
<dbReference type="GO" id="GO:0030247">
    <property type="term" value="F:polysaccharide binding"/>
    <property type="evidence" value="ECO:0007669"/>
    <property type="project" value="TreeGrafter"/>
</dbReference>
<feature type="domain" description="H-type lectin" evidence="2">
    <location>
        <begin position="141"/>
        <end position="202"/>
    </location>
</feature>
<dbReference type="RefSeq" id="XP_024404264.1">
    <property type="nucleotide sequence ID" value="XM_024550995.1"/>
</dbReference>
<dbReference type="Proteomes" id="UP000054821">
    <property type="component" value="Unassembled WGS sequence"/>
</dbReference>
<dbReference type="GO" id="GO:0070492">
    <property type="term" value="F:oligosaccharide binding"/>
    <property type="evidence" value="ECO:0007669"/>
    <property type="project" value="TreeGrafter"/>
</dbReference>
<sequence>MASGEQLDAVPEPDKNKRQLTKPPTPIQFFTNNTSDWQDAYPGEQWSFTNTFTTPFSSPPQIIPTFSDFDVGNNADDHTFRLGVTINDTDISATEVKSTIAGWDDTTVYSASTILMAIPPVSPFQADTVSVPAGGLSGYYVTFKPEFFTQPQVFATFTSLSLSIGYRLEINVSNITKTGFMLDVNTWGSPVLNSATIQWLAWPGGNTQLGAYEVHKFNQLSESVNGHFDFNEKFTKPPNMFMGISKMDIAGSANARLTLTTDATTKSCNWEFRTWGDTVIWELDVHYLAVGDVVFPEGE</sequence>
<dbReference type="EMBL" id="JPDN02000096">
    <property type="protein sequence ID" value="PON20014.1"/>
    <property type="molecule type" value="Genomic_DNA"/>
</dbReference>
<dbReference type="InterPro" id="IPR037221">
    <property type="entry name" value="H-type_lectin_dom_sf"/>
</dbReference>
<dbReference type="InterPro" id="IPR019019">
    <property type="entry name" value="H-type_lectin_domain"/>
</dbReference>
<feature type="domain" description="H-type lectin" evidence="2">
    <location>
        <begin position="227"/>
        <end position="290"/>
    </location>
</feature>
<dbReference type="GO" id="GO:0098609">
    <property type="term" value="P:cell-cell adhesion"/>
    <property type="evidence" value="ECO:0007669"/>
    <property type="project" value="TreeGrafter"/>
</dbReference>
<name>A0A2P4Z6V5_9HYPO</name>
<dbReference type="STRING" id="398673.A0A2P4Z6V5"/>
<evidence type="ECO:0000256" key="1">
    <source>
        <dbReference type="SAM" id="MobiDB-lite"/>
    </source>
</evidence>
<comment type="caution">
    <text evidence="3">The sequence shown here is derived from an EMBL/GenBank/DDBJ whole genome shotgun (WGS) entry which is preliminary data.</text>
</comment>
<dbReference type="SUPFAM" id="SSF141086">
    <property type="entry name" value="Agglutinin HPA-like"/>
    <property type="match status" value="3"/>
</dbReference>
<dbReference type="InterPro" id="IPR052487">
    <property type="entry name" value="Galactose-binding_lectin"/>
</dbReference>
<gene>
    <name evidence="3" type="ORF">TGAM01_v211121</name>
</gene>
<evidence type="ECO:0000313" key="4">
    <source>
        <dbReference type="Proteomes" id="UP000054821"/>
    </source>
</evidence>
<dbReference type="PANTHER" id="PTHR46938">
    <property type="entry name" value="DISCOIDIN-1 SUBUNIT A-RELATED-RELATED"/>
    <property type="match status" value="1"/>
</dbReference>
<dbReference type="GO" id="GO:0009986">
    <property type="term" value="C:cell surface"/>
    <property type="evidence" value="ECO:0007669"/>
    <property type="project" value="TreeGrafter"/>
</dbReference>